<keyword evidence="6 13" id="KW-0812">Transmembrane</keyword>
<sequence>MNNTVKNYNVVSRLLHWVSAITIFGMFGIGLWMVDLTYYSEWYKTAPDWHRSVGIILAIVTLGRMLWKRVTASPKVEGKAYEVITAKIVHLLMYVLLFVLFVSGYLISTSDGRGIDVFTWFTVPSLGELFANQSDIAGNIHYYTACILVGLASVHALAALKHHIIDKDNTLRKMIGASK</sequence>
<keyword evidence="9 13" id="KW-1133">Transmembrane helix</keyword>
<dbReference type="AlphaFoldDB" id="A0A1E5CMW1"/>
<feature type="transmembrane region" description="Helical" evidence="13">
    <location>
        <begin position="88"/>
        <end position="107"/>
    </location>
</feature>
<dbReference type="GO" id="GO:0020037">
    <property type="term" value="F:heme binding"/>
    <property type="evidence" value="ECO:0007669"/>
    <property type="project" value="TreeGrafter"/>
</dbReference>
<feature type="transmembrane region" description="Helical" evidence="13">
    <location>
        <begin position="14"/>
        <end position="34"/>
    </location>
</feature>
<dbReference type="GO" id="GO:0009055">
    <property type="term" value="F:electron transfer activity"/>
    <property type="evidence" value="ECO:0007669"/>
    <property type="project" value="InterPro"/>
</dbReference>
<feature type="domain" description="Cytochrome b561 bacterial/Ni-hydrogenase" evidence="14">
    <location>
        <begin position="8"/>
        <end position="176"/>
    </location>
</feature>
<evidence type="ECO:0000256" key="7">
    <source>
        <dbReference type="ARBA" id="ARBA00022723"/>
    </source>
</evidence>
<evidence type="ECO:0000256" key="12">
    <source>
        <dbReference type="ARBA" id="ARBA00037975"/>
    </source>
</evidence>
<keyword evidence="8" id="KW-0249">Electron transport</keyword>
<comment type="similarity">
    <text evidence="12">Belongs to the cytochrome b561 family.</text>
</comment>
<evidence type="ECO:0000313" key="15">
    <source>
        <dbReference type="EMBL" id="OEE71251.1"/>
    </source>
</evidence>
<keyword evidence="11 13" id="KW-0472">Membrane</keyword>
<organism evidence="15 16">
    <name type="scientific">Vibrio genomosp. F6 str. FF-238</name>
    <dbReference type="NCBI Taxonomy" id="1191298"/>
    <lineage>
        <taxon>Bacteria</taxon>
        <taxon>Pseudomonadati</taxon>
        <taxon>Pseudomonadota</taxon>
        <taxon>Gammaproteobacteria</taxon>
        <taxon>Vibrionales</taxon>
        <taxon>Vibrionaceae</taxon>
        <taxon>Vibrio</taxon>
    </lineage>
</organism>
<comment type="caution">
    <text evidence="15">The sequence shown here is derived from an EMBL/GenBank/DDBJ whole genome shotgun (WGS) entry which is preliminary data.</text>
</comment>
<evidence type="ECO:0000259" key="14">
    <source>
        <dbReference type="Pfam" id="PF01292"/>
    </source>
</evidence>
<dbReference type="InterPro" id="IPR052168">
    <property type="entry name" value="Cytochrome_b561_oxidase"/>
</dbReference>
<dbReference type="GO" id="GO:0046872">
    <property type="term" value="F:metal ion binding"/>
    <property type="evidence" value="ECO:0007669"/>
    <property type="project" value="UniProtKB-KW"/>
</dbReference>
<protein>
    <submittedName>
        <fullName evidence="15">Cytochrome b</fullName>
    </submittedName>
</protein>
<dbReference type="InterPro" id="IPR016174">
    <property type="entry name" value="Di-haem_cyt_TM"/>
</dbReference>
<keyword evidence="16" id="KW-1185">Reference proteome</keyword>
<evidence type="ECO:0000256" key="6">
    <source>
        <dbReference type="ARBA" id="ARBA00022692"/>
    </source>
</evidence>
<feature type="transmembrane region" description="Helical" evidence="13">
    <location>
        <begin position="49"/>
        <end position="67"/>
    </location>
</feature>
<dbReference type="PANTHER" id="PTHR30529:SF1">
    <property type="entry name" value="CYTOCHROME B561 HOMOLOG 2"/>
    <property type="match status" value="1"/>
</dbReference>
<accession>A0A1E5CMW1</accession>
<evidence type="ECO:0000256" key="10">
    <source>
        <dbReference type="ARBA" id="ARBA00023004"/>
    </source>
</evidence>
<reference evidence="15 16" key="1">
    <citation type="journal article" date="2012" name="Science">
        <title>Ecological populations of bacteria act as socially cohesive units of antibiotic production and resistance.</title>
        <authorList>
            <person name="Cordero O.X."/>
            <person name="Wildschutte H."/>
            <person name="Kirkup B."/>
            <person name="Proehl S."/>
            <person name="Ngo L."/>
            <person name="Hussain F."/>
            <person name="Le Roux F."/>
            <person name="Mincer T."/>
            <person name="Polz M.F."/>
        </authorList>
    </citation>
    <scope>NUCLEOTIDE SEQUENCE [LARGE SCALE GENOMIC DNA]</scope>
    <source>
        <strain evidence="15 16">FF-238</strain>
    </source>
</reference>
<evidence type="ECO:0000313" key="16">
    <source>
        <dbReference type="Proteomes" id="UP000094165"/>
    </source>
</evidence>
<keyword evidence="5" id="KW-0349">Heme</keyword>
<proteinExistence type="inferred from homology"/>
<dbReference type="GO" id="GO:0022904">
    <property type="term" value="P:respiratory electron transport chain"/>
    <property type="evidence" value="ECO:0007669"/>
    <property type="project" value="InterPro"/>
</dbReference>
<keyword evidence="3" id="KW-0813">Transport</keyword>
<evidence type="ECO:0000256" key="4">
    <source>
        <dbReference type="ARBA" id="ARBA00022475"/>
    </source>
</evidence>
<dbReference type="GO" id="GO:0005886">
    <property type="term" value="C:plasma membrane"/>
    <property type="evidence" value="ECO:0007669"/>
    <property type="project" value="UniProtKB-SubCell"/>
</dbReference>
<evidence type="ECO:0000256" key="3">
    <source>
        <dbReference type="ARBA" id="ARBA00022448"/>
    </source>
</evidence>
<evidence type="ECO:0000256" key="2">
    <source>
        <dbReference type="ARBA" id="ARBA00004651"/>
    </source>
</evidence>
<dbReference type="Pfam" id="PF01292">
    <property type="entry name" value="Ni_hydr_CYTB"/>
    <property type="match status" value="1"/>
</dbReference>
<dbReference type="Proteomes" id="UP000094165">
    <property type="component" value="Unassembled WGS sequence"/>
</dbReference>
<dbReference type="PANTHER" id="PTHR30529">
    <property type="entry name" value="CYTOCHROME B561"/>
    <property type="match status" value="1"/>
</dbReference>
<keyword evidence="7" id="KW-0479">Metal-binding</keyword>
<keyword evidence="10" id="KW-0408">Iron</keyword>
<dbReference type="EMBL" id="AJYW02000295">
    <property type="protein sequence ID" value="OEE71251.1"/>
    <property type="molecule type" value="Genomic_DNA"/>
</dbReference>
<evidence type="ECO:0000256" key="1">
    <source>
        <dbReference type="ARBA" id="ARBA00001970"/>
    </source>
</evidence>
<evidence type="ECO:0000256" key="13">
    <source>
        <dbReference type="SAM" id="Phobius"/>
    </source>
</evidence>
<dbReference type="Gene3D" id="1.20.950.20">
    <property type="entry name" value="Transmembrane di-heme cytochromes, Chain C"/>
    <property type="match status" value="2"/>
</dbReference>
<keyword evidence="4" id="KW-1003">Cell membrane</keyword>
<gene>
    <name evidence="15" type="ORF">A130_07925</name>
</gene>
<evidence type="ECO:0000256" key="8">
    <source>
        <dbReference type="ARBA" id="ARBA00022982"/>
    </source>
</evidence>
<dbReference type="InterPro" id="IPR011577">
    <property type="entry name" value="Cyt_b561_bac/Ni-Hgenase"/>
</dbReference>
<name>A0A1E5CMW1_9VIBR</name>
<dbReference type="RefSeq" id="WP_017051204.1">
    <property type="nucleotide sequence ID" value="NZ_AJYW02000295.1"/>
</dbReference>
<comment type="subcellular location">
    <subcellularLocation>
        <location evidence="2">Cell membrane</location>
        <topology evidence="2">Multi-pass membrane protein</topology>
    </subcellularLocation>
</comment>
<evidence type="ECO:0000256" key="9">
    <source>
        <dbReference type="ARBA" id="ARBA00022989"/>
    </source>
</evidence>
<dbReference type="SUPFAM" id="SSF81342">
    <property type="entry name" value="Transmembrane di-heme cytochromes"/>
    <property type="match status" value="1"/>
</dbReference>
<evidence type="ECO:0000256" key="5">
    <source>
        <dbReference type="ARBA" id="ARBA00022617"/>
    </source>
</evidence>
<feature type="transmembrane region" description="Helical" evidence="13">
    <location>
        <begin position="140"/>
        <end position="160"/>
    </location>
</feature>
<comment type="cofactor">
    <cofactor evidence="1">
        <name>heme b</name>
        <dbReference type="ChEBI" id="CHEBI:60344"/>
    </cofactor>
</comment>
<evidence type="ECO:0000256" key="11">
    <source>
        <dbReference type="ARBA" id="ARBA00023136"/>
    </source>
</evidence>